<dbReference type="Proteomes" id="UP000005697">
    <property type="component" value="Unassembled WGS sequence"/>
</dbReference>
<reference evidence="1 2" key="1">
    <citation type="submission" date="2011-01" db="EMBL/GenBank/DDBJ databases">
        <authorList>
            <person name="Muzny D."/>
            <person name="Qin X."/>
            <person name="Deng J."/>
            <person name="Jiang H."/>
            <person name="Liu Y."/>
            <person name="Qu J."/>
            <person name="Song X.-Z."/>
            <person name="Zhang L."/>
            <person name="Thornton R."/>
            <person name="Coyle M."/>
            <person name="Francisco L."/>
            <person name="Jackson L."/>
            <person name="Javaid M."/>
            <person name="Korchina V."/>
            <person name="Kovar C."/>
            <person name="Mata R."/>
            <person name="Mathew T."/>
            <person name="Ngo R."/>
            <person name="Nguyen L."/>
            <person name="Nguyen N."/>
            <person name="Okwuonu G."/>
            <person name="Ongeri F."/>
            <person name="Pham C."/>
            <person name="Simmons D."/>
            <person name="Wilczek-Boney K."/>
            <person name="Hale W."/>
            <person name="Jakkamsetti A."/>
            <person name="Pham P."/>
            <person name="Ruth R."/>
            <person name="San Lucas F."/>
            <person name="Warren J."/>
            <person name="Zhang J."/>
            <person name="Zhao Z."/>
            <person name="Zhou C."/>
            <person name="Zhu D."/>
            <person name="Lee S."/>
            <person name="Bess C."/>
            <person name="Blankenburg K."/>
            <person name="Forbes L."/>
            <person name="Fu Q."/>
            <person name="Gubbala S."/>
            <person name="Hirani K."/>
            <person name="Jayaseelan J.C."/>
            <person name="Lara F."/>
            <person name="Munidasa M."/>
            <person name="Palculict T."/>
            <person name="Patil S."/>
            <person name="Pu L.-L."/>
            <person name="Saada N."/>
            <person name="Tang L."/>
            <person name="Weissenberger G."/>
            <person name="Zhu Y."/>
            <person name="Hemphill L."/>
            <person name="Shang Y."/>
            <person name="Youmans B."/>
            <person name="Ayvaz T."/>
            <person name="Ross M."/>
            <person name="Santibanez J."/>
            <person name="Aqrawi P."/>
            <person name="Gross S."/>
            <person name="Joshi V."/>
            <person name="Fowler G."/>
            <person name="Nazareth L."/>
            <person name="Reid J."/>
            <person name="Worley K."/>
            <person name="Petrosino J."/>
            <person name="Highlander S."/>
            <person name="Gibbs R."/>
        </authorList>
    </citation>
    <scope>NUCLEOTIDE SEQUENCE [LARGE SCALE GENOMIC DNA]</scope>
    <source>
        <strain evidence="1 2">DSM 16608</strain>
    </source>
</reference>
<dbReference type="AlphaFoldDB" id="F0F4J6"/>
<gene>
    <name evidence="1" type="ORF">HMPREF9141_0512</name>
</gene>
<sequence length="40" mass="4330">MRLPSFPHMRYVGDWQAGLSEASRLAVLPSSNPTGRSSAV</sequence>
<organism evidence="1 2">
    <name type="scientific">Prevotella multiformis DSM 16608</name>
    <dbReference type="NCBI Taxonomy" id="888743"/>
    <lineage>
        <taxon>Bacteria</taxon>
        <taxon>Pseudomonadati</taxon>
        <taxon>Bacteroidota</taxon>
        <taxon>Bacteroidia</taxon>
        <taxon>Bacteroidales</taxon>
        <taxon>Prevotellaceae</taxon>
        <taxon>Prevotella</taxon>
    </lineage>
</organism>
<protein>
    <submittedName>
        <fullName evidence="1">Uncharacterized protein</fullName>
    </submittedName>
</protein>
<evidence type="ECO:0000313" key="1">
    <source>
        <dbReference type="EMBL" id="EGC21154.1"/>
    </source>
</evidence>
<keyword evidence="2" id="KW-1185">Reference proteome</keyword>
<accession>F0F4J6</accession>
<comment type="caution">
    <text evidence="1">The sequence shown here is derived from an EMBL/GenBank/DDBJ whole genome shotgun (WGS) entry which is preliminary data.</text>
</comment>
<name>F0F4J6_9BACT</name>
<evidence type="ECO:0000313" key="2">
    <source>
        <dbReference type="Proteomes" id="UP000005697"/>
    </source>
</evidence>
<proteinExistence type="predicted"/>
<dbReference type="EMBL" id="AEWX01000004">
    <property type="protein sequence ID" value="EGC21154.1"/>
    <property type="molecule type" value="Genomic_DNA"/>
</dbReference>
<dbReference type="HOGENOM" id="CLU_3294355_0_0_10"/>